<evidence type="ECO:0008006" key="4">
    <source>
        <dbReference type="Google" id="ProtNLM"/>
    </source>
</evidence>
<dbReference type="GO" id="GO:0003824">
    <property type="term" value="F:catalytic activity"/>
    <property type="evidence" value="ECO:0007669"/>
    <property type="project" value="InterPro"/>
</dbReference>
<dbReference type="EMBL" id="HBIU01000752">
    <property type="protein sequence ID" value="CAE0619810.1"/>
    <property type="molecule type" value="Transcribed_RNA"/>
</dbReference>
<dbReference type="InterPro" id="IPR036691">
    <property type="entry name" value="Endo/exonu/phosph_ase_sf"/>
</dbReference>
<dbReference type="PANTHER" id="PTHR39081:SF1">
    <property type="entry name" value="MUT7-C RNASE DOMAIN-CONTAINING PROTEIN"/>
    <property type="match status" value="1"/>
</dbReference>
<dbReference type="AlphaFoldDB" id="A0A7S3UQJ8"/>
<organism evidence="3">
    <name type="scientific">Heterosigma akashiwo</name>
    <name type="common">Chromophytic alga</name>
    <name type="synonym">Heterosigma carterae</name>
    <dbReference type="NCBI Taxonomy" id="2829"/>
    <lineage>
        <taxon>Eukaryota</taxon>
        <taxon>Sar</taxon>
        <taxon>Stramenopiles</taxon>
        <taxon>Ochrophyta</taxon>
        <taxon>Raphidophyceae</taxon>
        <taxon>Chattonellales</taxon>
        <taxon>Chattonellaceae</taxon>
        <taxon>Heterosigma</taxon>
    </lineage>
</organism>
<dbReference type="SUPFAM" id="SSF56219">
    <property type="entry name" value="DNase I-like"/>
    <property type="match status" value="1"/>
</dbReference>
<gene>
    <name evidence="3" type="ORF">HAKA00212_LOCUS241</name>
</gene>
<protein>
    <recommendedName>
        <fullName evidence="4">Mut7-C RNAse domain-containing protein</fullName>
    </recommendedName>
</protein>
<evidence type="ECO:0000259" key="2">
    <source>
        <dbReference type="Pfam" id="PF03372"/>
    </source>
</evidence>
<dbReference type="Pfam" id="PF01927">
    <property type="entry name" value="Mut7-C"/>
    <property type="match status" value="1"/>
</dbReference>
<dbReference type="PANTHER" id="PTHR39081">
    <property type="entry name" value="MUT7-C DOMAIN-CONTAINING PROTEIN"/>
    <property type="match status" value="1"/>
</dbReference>
<dbReference type="InterPro" id="IPR005135">
    <property type="entry name" value="Endo/exonuclease/phosphatase"/>
</dbReference>
<feature type="domain" description="Endonuclease/exonuclease/phosphatase" evidence="2">
    <location>
        <begin position="459"/>
        <end position="519"/>
    </location>
</feature>
<dbReference type="Gene3D" id="3.60.10.10">
    <property type="entry name" value="Endonuclease/exonuclease/phosphatase"/>
    <property type="match status" value="1"/>
</dbReference>
<reference evidence="3" key="1">
    <citation type="submission" date="2021-01" db="EMBL/GenBank/DDBJ databases">
        <authorList>
            <person name="Corre E."/>
            <person name="Pelletier E."/>
            <person name="Niang G."/>
            <person name="Scheremetjew M."/>
            <person name="Finn R."/>
            <person name="Kale V."/>
            <person name="Holt S."/>
            <person name="Cochrane G."/>
            <person name="Meng A."/>
            <person name="Brown T."/>
            <person name="Cohen L."/>
        </authorList>
    </citation>
    <scope>NUCLEOTIDE SEQUENCE</scope>
    <source>
        <strain evidence="3">CCMP3107</strain>
    </source>
</reference>
<evidence type="ECO:0000259" key="1">
    <source>
        <dbReference type="Pfam" id="PF01927"/>
    </source>
</evidence>
<accession>A0A7S3UQJ8</accession>
<dbReference type="Pfam" id="PF03372">
    <property type="entry name" value="Exo_endo_phos"/>
    <property type="match status" value="1"/>
</dbReference>
<evidence type="ECO:0000313" key="3">
    <source>
        <dbReference type="EMBL" id="CAE0619810.1"/>
    </source>
</evidence>
<feature type="domain" description="Mut7-C RNAse" evidence="1">
    <location>
        <begin position="29"/>
        <end position="149"/>
    </location>
</feature>
<dbReference type="InterPro" id="IPR002782">
    <property type="entry name" value="Mut7-C_RNAse_dom"/>
</dbReference>
<name>A0A7S3UQJ8_HETAK</name>
<proteinExistence type="predicted"/>
<sequence length="532" mass="59794">MNSLPGDPVWAFLATGRAPAPARENSYSKKFLVDCHLNKLCRWLRILGFDCTLETKEEEHARTRAKNFSIFSRAEDEGRILLMTSKSTLERKDCPELSFYIDPRNLESSLVKLFTYYDLESSSCKFLTRCVKCNTLLRSLSPDEVAVAAKKQSVGGFEDSTCSGTDAVVKSFSFHQLQSHVNFDPLNQEGLELFVCESCNQLYWFGAPDSQSSYARAKHQADHLHRLLSNNVMDNKVEEELSKDDSISAEKETLFSHSSKSLDCSKHNTAVCNCLANEIGCEGISTVDASDHLSESLSVLSMNSRSDLQCNRGGLPSAVSLQPAEHAKKEERKQAIGVPSTVSDLSSALVQIYRAYKQGHISKEQRRQQKLVLFRKYDSIGVDRGDMPPEKKAFQEYLQVELRALSSRYLSEDNFIAELRCAQKTHDHQLCSCWAHHSNRDEGIPGGSKSPEYSTNEQMLDLLGFEPVFTNKTHNFTGTLDYVFFSPEWNLCRHLGLPILDHHSEANSCFPNDLWPSDHFPVACDAALPSAF</sequence>